<reference evidence="3" key="1">
    <citation type="submission" date="2016-11" db="UniProtKB">
        <authorList>
            <consortium name="WormBaseParasite"/>
        </authorList>
    </citation>
    <scope>IDENTIFICATION</scope>
</reference>
<keyword evidence="2" id="KW-1185">Reference proteome</keyword>
<proteinExistence type="predicted"/>
<sequence>MSTANRDTRQRRHLLSSSDVEQSVTPGNRMPFHFLPTEAVSHGLSCADYFILGAIRDTCRSTFSAVK</sequence>
<evidence type="ECO:0000313" key="3">
    <source>
        <dbReference type="WBParaSite" id="Hba_19960"/>
    </source>
</evidence>
<name>A0A1I7XR43_HETBA</name>
<dbReference type="WBParaSite" id="Hba_19960">
    <property type="protein sequence ID" value="Hba_19960"/>
    <property type="gene ID" value="Hba_19960"/>
</dbReference>
<dbReference type="AlphaFoldDB" id="A0A1I7XR43"/>
<evidence type="ECO:0000256" key="1">
    <source>
        <dbReference type="SAM" id="MobiDB-lite"/>
    </source>
</evidence>
<protein>
    <submittedName>
        <fullName evidence="3">Uncharacterized protein</fullName>
    </submittedName>
</protein>
<feature type="region of interest" description="Disordered" evidence="1">
    <location>
        <begin position="1"/>
        <end position="27"/>
    </location>
</feature>
<organism evidence="2 3">
    <name type="scientific">Heterorhabditis bacteriophora</name>
    <name type="common">Entomopathogenic nematode worm</name>
    <dbReference type="NCBI Taxonomy" id="37862"/>
    <lineage>
        <taxon>Eukaryota</taxon>
        <taxon>Metazoa</taxon>
        <taxon>Ecdysozoa</taxon>
        <taxon>Nematoda</taxon>
        <taxon>Chromadorea</taxon>
        <taxon>Rhabditida</taxon>
        <taxon>Rhabditina</taxon>
        <taxon>Rhabditomorpha</taxon>
        <taxon>Strongyloidea</taxon>
        <taxon>Heterorhabditidae</taxon>
        <taxon>Heterorhabditis</taxon>
    </lineage>
</organism>
<feature type="compositionally biased region" description="Polar residues" evidence="1">
    <location>
        <begin position="15"/>
        <end position="26"/>
    </location>
</feature>
<dbReference type="Proteomes" id="UP000095283">
    <property type="component" value="Unplaced"/>
</dbReference>
<evidence type="ECO:0000313" key="2">
    <source>
        <dbReference type="Proteomes" id="UP000095283"/>
    </source>
</evidence>
<accession>A0A1I7XR43</accession>